<protein>
    <recommendedName>
        <fullName evidence="2">Major facilitator superfamily (MFS) profile domain-containing protein</fullName>
    </recommendedName>
</protein>
<evidence type="ECO:0000313" key="4">
    <source>
        <dbReference type="Proteomes" id="UP001257627"/>
    </source>
</evidence>
<dbReference type="Proteomes" id="UP001257627">
    <property type="component" value="Unassembled WGS sequence"/>
</dbReference>
<proteinExistence type="predicted"/>
<keyword evidence="1" id="KW-1133">Transmembrane helix</keyword>
<keyword evidence="4" id="KW-1185">Reference proteome</keyword>
<keyword evidence="1" id="KW-0472">Membrane</keyword>
<feature type="domain" description="Major facilitator superfamily (MFS) profile" evidence="2">
    <location>
        <begin position="1"/>
        <end position="47"/>
    </location>
</feature>
<evidence type="ECO:0000256" key="1">
    <source>
        <dbReference type="SAM" id="Phobius"/>
    </source>
</evidence>
<gene>
    <name evidence="3" type="ORF">PU648_12715</name>
</gene>
<sequence length="47" mass="4579">MPLLDGAGAKTALLVVGFGLGGFFASVAFTVVAELAPPARRGGAFGT</sequence>
<comment type="caution">
    <text evidence="3">The sequence shown here is derived from an EMBL/GenBank/DDBJ whole genome shotgun (WGS) entry which is preliminary data.</text>
</comment>
<accession>A0ABU3UH09</accession>
<feature type="transmembrane region" description="Helical" evidence="1">
    <location>
        <begin position="12"/>
        <end position="33"/>
    </location>
</feature>
<reference evidence="3 4" key="1">
    <citation type="submission" date="2023-02" db="EMBL/GenBank/DDBJ databases">
        <authorList>
            <person name="Maleckis M."/>
        </authorList>
    </citation>
    <scope>NUCLEOTIDE SEQUENCE [LARGE SCALE GENOMIC DNA]</scope>
    <source>
        <strain evidence="3 4">P8-A2</strain>
    </source>
</reference>
<dbReference type="EMBL" id="JARAKF010000001">
    <property type="protein sequence ID" value="MDU8993205.1"/>
    <property type="molecule type" value="Genomic_DNA"/>
</dbReference>
<evidence type="ECO:0000313" key="3">
    <source>
        <dbReference type="EMBL" id="MDU8993205.1"/>
    </source>
</evidence>
<evidence type="ECO:0000259" key="2">
    <source>
        <dbReference type="PROSITE" id="PS50850"/>
    </source>
</evidence>
<name>A0ABU3UH09_9ACTN</name>
<organism evidence="3 4">
    <name type="scientific">Streptomyces mirabilis</name>
    <dbReference type="NCBI Taxonomy" id="68239"/>
    <lineage>
        <taxon>Bacteria</taxon>
        <taxon>Bacillati</taxon>
        <taxon>Actinomycetota</taxon>
        <taxon>Actinomycetes</taxon>
        <taxon>Kitasatosporales</taxon>
        <taxon>Streptomycetaceae</taxon>
        <taxon>Streptomyces</taxon>
    </lineage>
</organism>
<dbReference type="InterPro" id="IPR020846">
    <property type="entry name" value="MFS_dom"/>
</dbReference>
<dbReference type="PROSITE" id="PS50850">
    <property type="entry name" value="MFS"/>
    <property type="match status" value="1"/>
</dbReference>
<dbReference type="RefSeq" id="WP_164406025.1">
    <property type="nucleotide sequence ID" value="NZ_CP107955.1"/>
</dbReference>
<keyword evidence="1" id="KW-0812">Transmembrane</keyword>